<evidence type="ECO:0000256" key="1">
    <source>
        <dbReference type="ARBA" id="ARBA00023013"/>
    </source>
</evidence>
<evidence type="ECO:0000256" key="3">
    <source>
        <dbReference type="SAM" id="MobiDB-lite"/>
    </source>
</evidence>
<dbReference type="EMBL" id="JAUIZM010000007">
    <property type="protein sequence ID" value="KAK1373545.1"/>
    <property type="molecule type" value="Genomic_DNA"/>
</dbReference>
<feature type="region of interest" description="Disordered" evidence="3">
    <location>
        <begin position="57"/>
        <end position="83"/>
    </location>
</feature>
<keyword evidence="2" id="KW-0131">Cell cycle</keyword>
<reference evidence="4" key="2">
    <citation type="submission" date="2023-05" db="EMBL/GenBank/DDBJ databases">
        <authorList>
            <person name="Schelkunov M.I."/>
        </authorList>
    </citation>
    <scope>NUCLEOTIDE SEQUENCE</scope>
    <source>
        <strain evidence="4">Hsosn_3</strain>
        <tissue evidence="4">Leaf</tissue>
    </source>
</reference>
<reference evidence="4" key="1">
    <citation type="submission" date="2023-02" db="EMBL/GenBank/DDBJ databases">
        <title>Genome of toxic invasive species Heracleum sosnowskyi carries increased number of genes despite the absence of recent whole-genome duplications.</title>
        <authorList>
            <person name="Schelkunov M."/>
            <person name="Shtratnikova V."/>
            <person name="Makarenko M."/>
            <person name="Klepikova A."/>
            <person name="Omelchenko D."/>
            <person name="Novikova G."/>
            <person name="Obukhova E."/>
            <person name="Bogdanov V."/>
            <person name="Penin A."/>
            <person name="Logacheva M."/>
        </authorList>
    </citation>
    <scope>NUCLEOTIDE SEQUENCE</scope>
    <source>
        <strain evidence="4">Hsosn_3</strain>
        <tissue evidence="4">Leaf</tissue>
    </source>
</reference>
<proteinExistence type="predicted"/>
<keyword evidence="1" id="KW-0649">Protein kinase inhibitor</keyword>
<gene>
    <name evidence="4" type="ORF">POM88_029738</name>
</gene>
<accession>A0AAD8MF44</accession>
<organism evidence="4 5">
    <name type="scientific">Heracleum sosnowskyi</name>
    <dbReference type="NCBI Taxonomy" id="360622"/>
    <lineage>
        <taxon>Eukaryota</taxon>
        <taxon>Viridiplantae</taxon>
        <taxon>Streptophyta</taxon>
        <taxon>Embryophyta</taxon>
        <taxon>Tracheophyta</taxon>
        <taxon>Spermatophyta</taxon>
        <taxon>Magnoliopsida</taxon>
        <taxon>eudicotyledons</taxon>
        <taxon>Gunneridae</taxon>
        <taxon>Pentapetalae</taxon>
        <taxon>asterids</taxon>
        <taxon>campanulids</taxon>
        <taxon>Apiales</taxon>
        <taxon>Apiaceae</taxon>
        <taxon>Apioideae</taxon>
        <taxon>apioid superclade</taxon>
        <taxon>Tordylieae</taxon>
        <taxon>Tordyliinae</taxon>
        <taxon>Heracleum</taxon>
    </lineage>
</organism>
<sequence>MSDDHNLQKNSRKQDNKINEVDHHSKTNEDHGAQSPNTELKLDDILVQEGHESCKNVQECRTPTSKESKIPRASSCPPAPRRKRREEVVISNKRKLIFFEDTVGGSEEIESLFETSSSVDDHVSRNPTTVKRRRRSR</sequence>
<dbReference type="PANTHER" id="PTHR33142:SF89">
    <property type="entry name" value="CYCLIN-DEPENDENT PROTEIN KINASE INHIBITOR SMR2"/>
    <property type="match status" value="1"/>
</dbReference>
<feature type="region of interest" description="Disordered" evidence="3">
    <location>
        <begin position="1"/>
        <end position="41"/>
    </location>
</feature>
<dbReference type="InterPro" id="IPR040389">
    <property type="entry name" value="SMR"/>
</dbReference>
<name>A0AAD8MF44_9APIA</name>
<protein>
    <submittedName>
        <fullName evidence="4">Uncharacterized protein</fullName>
    </submittedName>
</protein>
<comment type="caution">
    <text evidence="4">The sequence shown here is derived from an EMBL/GenBank/DDBJ whole genome shotgun (WGS) entry which is preliminary data.</text>
</comment>
<dbReference type="Proteomes" id="UP001237642">
    <property type="component" value="Unassembled WGS sequence"/>
</dbReference>
<dbReference type="PANTHER" id="PTHR33142">
    <property type="entry name" value="CYCLIN-DEPENDENT PROTEIN KINASE INHIBITOR SMR13"/>
    <property type="match status" value="1"/>
</dbReference>
<feature type="compositionally biased region" description="Basic and acidic residues" evidence="3">
    <location>
        <begin position="1"/>
        <end position="32"/>
    </location>
</feature>
<evidence type="ECO:0000313" key="5">
    <source>
        <dbReference type="Proteomes" id="UP001237642"/>
    </source>
</evidence>
<keyword evidence="5" id="KW-1185">Reference proteome</keyword>
<dbReference type="GO" id="GO:0004860">
    <property type="term" value="F:protein kinase inhibitor activity"/>
    <property type="evidence" value="ECO:0007669"/>
    <property type="project" value="UniProtKB-KW"/>
</dbReference>
<evidence type="ECO:0000256" key="2">
    <source>
        <dbReference type="ARBA" id="ARBA00023306"/>
    </source>
</evidence>
<feature type="region of interest" description="Disordered" evidence="3">
    <location>
        <begin position="113"/>
        <end position="137"/>
    </location>
</feature>
<evidence type="ECO:0000313" key="4">
    <source>
        <dbReference type="EMBL" id="KAK1373545.1"/>
    </source>
</evidence>
<dbReference type="AlphaFoldDB" id="A0AAD8MF44"/>
<dbReference type="GO" id="GO:0032875">
    <property type="term" value="P:regulation of DNA endoreduplication"/>
    <property type="evidence" value="ECO:0007669"/>
    <property type="project" value="InterPro"/>
</dbReference>